<evidence type="ECO:0000313" key="2">
    <source>
        <dbReference type="EMBL" id="GIT96796.1"/>
    </source>
</evidence>
<comment type="caution">
    <text evidence="2">The sequence shown here is derived from an EMBL/GenBank/DDBJ whole genome shotgun (WGS) entry which is preliminary data.</text>
</comment>
<proteinExistence type="predicted"/>
<evidence type="ECO:0000256" key="1">
    <source>
        <dbReference type="SAM" id="MobiDB-lite"/>
    </source>
</evidence>
<feature type="region of interest" description="Disordered" evidence="1">
    <location>
        <begin position="62"/>
        <end position="88"/>
    </location>
</feature>
<gene>
    <name evidence="2" type="ORF">JANAI62_34190</name>
</gene>
<protein>
    <submittedName>
        <fullName evidence="2">Uncharacterized protein</fullName>
    </submittedName>
</protein>
<evidence type="ECO:0000313" key="3">
    <source>
        <dbReference type="Proteomes" id="UP000786693"/>
    </source>
</evidence>
<dbReference type="Proteomes" id="UP000786693">
    <property type="component" value="Unassembled WGS sequence"/>
</dbReference>
<feature type="region of interest" description="Disordered" evidence="1">
    <location>
        <begin position="1"/>
        <end position="33"/>
    </location>
</feature>
<feature type="compositionally biased region" description="Polar residues" evidence="1">
    <location>
        <begin position="18"/>
        <end position="33"/>
    </location>
</feature>
<name>A0ABQ4NR26_9RHOB</name>
<accession>A0ABQ4NR26</accession>
<sequence>MTRDLTPGGLRFDATAGPQDNQNAPLGQRSQADLLNAGPLVSWRATGQSSLSLANTARASQSDLRAGNTAGNLHDLFTDPPSNGHRHSAACRQPVTTARQTLRHDPTPAHPRPDMARHTFPIAFALLDKDTDA</sequence>
<organism evidence="2 3">
    <name type="scientific">Jannaschia pagri</name>
    <dbReference type="NCBI Taxonomy" id="2829797"/>
    <lineage>
        <taxon>Bacteria</taxon>
        <taxon>Pseudomonadati</taxon>
        <taxon>Pseudomonadota</taxon>
        <taxon>Alphaproteobacteria</taxon>
        <taxon>Rhodobacterales</taxon>
        <taxon>Roseobacteraceae</taxon>
        <taxon>Jannaschia</taxon>
    </lineage>
</organism>
<reference evidence="2 3" key="1">
    <citation type="submission" date="2021-05" db="EMBL/GenBank/DDBJ databases">
        <title>Bacteria Genome sequencing.</title>
        <authorList>
            <person name="Takabe Y."/>
            <person name="Nakajima Y."/>
            <person name="Suzuki S."/>
            <person name="Shiozaki T."/>
        </authorList>
    </citation>
    <scope>NUCLEOTIDE SEQUENCE [LARGE SCALE GENOMIC DNA]</scope>
    <source>
        <strain evidence="2 3">AI_62</strain>
    </source>
</reference>
<dbReference type="EMBL" id="BPFH01000007">
    <property type="protein sequence ID" value="GIT96796.1"/>
    <property type="molecule type" value="Genomic_DNA"/>
</dbReference>
<keyword evidence="3" id="KW-1185">Reference proteome</keyword>